<comment type="caution">
    <text evidence="11">The sequence shown here is derived from an EMBL/GenBank/DDBJ whole genome shotgun (WGS) entry which is preliminary data.</text>
</comment>
<dbReference type="GO" id="GO:0051707">
    <property type="term" value="P:response to other organism"/>
    <property type="evidence" value="ECO:0007669"/>
    <property type="project" value="UniProtKB-ARBA"/>
</dbReference>
<dbReference type="FunFam" id="1.10.10.60:FF:000001">
    <property type="entry name" value="MYB-related transcription factor"/>
    <property type="match status" value="1"/>
</dbReference>
<dbReference type="InterPro" id="IPR001005">
    <property type="entry name" value="SANT/Myb"/>
</dbReference>
<dbReference type="SUPFAM" id="SSF46689">
    <property type="entry name" value="Homeodomain-like"/>
    <property type="match status" value="1"/>
</dbReference>
<dbReference type="InterPro" id="IPR015495">
    <property type="entry name" value="Myb_TF_plants"/>
</dbReference>
<dbReference type="OrthoDB" id="2143914at2759"/>
<accession>A0A2P5F728</accession>
<dbReference type="PANTHER" id="PTHR47994:SF5">
    <property type="entry name" value="F14D16.11-RELATED"/>
    <property type="match status" value="1"/>
</dbReference>
<evidence type="ECO:0000256" key="8">
    <source>
        <dbReference type="SAM" id="MobiDB-lite"/>
    </source>
</evidence>
<organism evidence="11 12">
    <name type="scientific">Trema orientale</name>
    <name type="common">Charcoal tree</name>
    <name type="synonym">Celtis orientalis</name>
    <dbReference type="NCBI Taxonomy" id="63057"/>
    <lineage>
        <taxon>Eukaryota</taxon>
        <taxon>Viridiplantae</taxon>
        <taxon>Streptophyta</taxon>
        <taxon>Embryophyta</taxon>
        <taxon>Tracheophyta</taxon>
        <taxon>Spermatophyta</taxon>
        <taxon>Magnoliopsida</taxon>
        <taxon>eudicotyledons</taxon>
        <taxon>Gunneridae</taxon>
        <taxon>Pentapetalae</taxon>
        <taxon>rosids</taxon>
        <taxon>fabids</taxon>
        <taxon>Rosales</taxon>
        <taxon>Cannabaceae</taxon>
        <taxon>Trema</taxon>
    </lineage>
</organism>
<proteinExistence type="predicted"/>
<evidence type="ECO:0000256" key="7">
    <source>
        <dbReference type="ARBA" id="ARBA00062314"/>
    </source>
</evidence>
<evidence type="ECO:0000256" key="5">
    <source>
        <dbReference type="ARBA" id="ARBA00023163"/>
    </source>
</evidence>
<dbReference type="InterPro" id="IPR017930">
    <property type="entry name" value="Myb_dom"/>
</dbReference>
<feature type="domain" description="Myb-like" evidence="9">
    <location>
        <begin position="62"/>
        <end position="112"/>
    </location>
</feature>
<feature type="domain" description="Myb-like" evidence="9">
    <location>
        <begin position="9"/>
        <end position="61"/>
    </location>
</feature>
<dbReference type="GO" id="GO:0005634">
    <property type="term" value="C:nucleus"/>
    <property type="evidence" value="ECO:0007669"/>
    <property type="project" value="UniProtKB-SubCell"/>
</dbReference>
<keyword evidence="3" id="KW-0805">Transcription regulation</keyword>
<dbReference type="FunFam" id="1.10.10.60:FF:000394">
    <property type="entry name" value="MYB transcription factor"/>
    <property type="match status" value="1"/>
</dbReference>
<evidence type="ECO:0000256" key="6">
    <source>
        <dbReference type="ARBA" id="ARBA00023242"/>
    </source>
</evidence>
<comment type="subunit">
    <text evidence="7">Can form complexes with MYC2, MYC3 or MYC4.</text>
</comment>
<evidence type="ECO:0000313" key="11">
    <source>
        <dbReference type="EMBL" id="PON93559.1"/>
    </source>
</evidence>
<dbReference type="Pfam" id="PF00249">
    <property type="entry name" value="Myb_DNA-binding"/>
    <property type="match status" value="2"/>
</dbReference>
<evidence type="ECO:0000256" key="2">
    <source>
        <dbReference type="ARBA" id="ARBA00022737"/>
    </source>
</evidence>
<dbReference type="GO" id="GO:0000976">
    <property type="term" value="F:transcription cis-regulatory region binding"/>
    <property type="evidence" value="ECO:0007669"/>
    <property type="project" value="UniProtKB-ARBA"/>
</dbReference>
<dbReference type="AlphaFoldDB" id="A0A2P5F728"/>
<feature type="domain" description="HTH myb-type" evidence="10">
    <location>
        <begin position="12"/>
        <end position="61"/>
    </location>
</feature>
<keyword evidence="6" id="KW-0539">Nucleus</keyword>
<reference evidence="12" key="1">
    <citation type="submission" date="2016-06" db="EMBL/GenBank/DDBJ databases">
        <title>Parallel loss of symbiosis genes in relatives of nitrogen-fixing non-legume Parasponia.</title>
        <authorList>
            <person name="Van Velzen R."/>
            <person name="Holmer R."/>
            <person name="Bu F."/>
            <person name="Rutten L."/>
            <person name="Van Zeijl A."/>
            <person name="Liu W."/>
            <person name="Santuari L."/>
            <person name="Cao Q."/>
            <person name="Sharma T."/>
            <person name="Shen D."/>
            <person name="Roswanjaya Y."/>
            <person name="Wardhani T."/>
            <person name="Kalhor M.S."/>
            <person name="Jansen J."/>
            <person name="Van den Hoogen J."/>
            <person name="Gungor B."/>
            <person name="Hartog M."/>
            <person name="Hontelez J."/>
            <person name="Verver J."/>
            <person name="Yang W.-C."/>
            <person name="Schijlen E."/>
            <person name="Repin R."/>
            <person name="Schilthuizen M."/>
            <person name="Schranz E."/>
            <person name="Heidstra R."/>
            <person name="Miyata K."/>
            <person name="Fedorova E."/>
            <person name="Kohlen W."/>
            <person name="Bisseling T."/>
            <person name="Smit S."/>
            <person name="Geurts R."/>
        </authorList>
    </citation>
    <scope>NUCLEOTIDE SEQUENCE [LARGE SCALE GENOMIC DNA]</scope>
    <source>
        <strain evidence="12">cv. RG33-2</strain>
    </source>
</reference>
<dbReference type="PROSITE" id="PS50090">
    <property type="entry name" value="MYB_LIKE"/>
    <property type="match status" value="2"/>
</dbReference>
<gene>
    <name evidence="11" type="primary">TorMYB9</name>
    <name evidence="11" type="ORF">TorRG33x02_105430</name>
</gene>
<name>A0A2P5F728_TREOI</name>
<dbReference type="FunCoup" id="A0A2P5F728">
    <property type="interactions" value="6"/>
</dbReference>
<evidence type="ECO:0000259" key="9">
    <source>
        <dbReference type="PROSITE" id="PS50090"/>
    </source>
</evidence>
<keyword evidence="5" id="KW-0804">Transcription</keyword>
<dbReference type="InterPro" id="IPR009057">
    <property type="entry name" value="Homeodomain-like_sf"/>
</dbReference>
<dbReference type="EMBL" id="JXTC01000057">
    <property type="protein sequence ID" value="PON93559.1"/>
    <property type="molecule type" value="Genomic_DNA"/>
</dbReference>
<sequence length="463" mass="50271">MGRAPCCNVQGLKKGSWTTEEDQKLVAYITQNGEGGWRTLPQKAGLLRCGKSCRLRWTNYLRPGIKRGDFSHEEEETIITLHSVIGNKWSTIAKQLPRRTDNEIKNHWNTRLKRLVAEKGIDHFLTSTDTESAVAKHDIGNNAETEESPENKLKVIESKGSVSTSCHLLNEVASKFKAYGTLATLIAQQIEKSKSTEEGSSVSSPTTTSANLLNKVATNLNSPRSNSPGSIKAIFSKSLDGSTTSGSGANSVSEFVAIIGKSSDVGSPRSENSVQVSTPVSSSARLLNKMAAKFALMNRLQAMLGDKNQPSVFGNSIDNCTRSGSDGGSSLKTESQTSEPSLFEDSKPDFFHFDGVLGTFRGETCNQLDLAIELDHHDQALPVKVTDDQSEKVKLKDGTFDKESGSFSNGIDLDEQVSVFTNASSTSYDGSSPVEMIVSDLEAANNWRDCIYFDEFLDAAILD</sequence>
<evidence type="ECO:0000259" key="10">
    <source>
        <dbReference type="PROSITE" id="PS51294"/>
    </source>
</evidence>
<keyword evidence="12" id="KW-1185">Reference proteome</keyword>
<feature type="compositionally biased region" description="Polar residues" evidence="8">
    <location>
        <begin position="316"/>
        <end position="340"/>
    </location>
</feature>
<evidence type="ECO:0000256" key="4">
    <source>
        <dbReference type="ARBA" id="ARBA00023125"/>
    </source>
</evidence>
<dbReference type="InParanoid" id="A0A2P5F728"/>
<evidence type="ECO:0000256" key="1">
    <source>
        <dbReference type="ARBA" id="ARBA00004123"/>
    </source>
</evidence>
<dbReference type="Gene3D" id="1.10.10.60">
    <property type="entry name" value="Homeodomain-like"/>
    <property type="match status" value="2"/>
</dbReference>
<protein>
    <submittedName>
        <fullName evidence="11">MYB transcription factor</fullName>
    </submittedName>
</protein>
<keyword evidence="2" id="KW-0677">Repeat</keyword>
<feature type="domain" description="HTH myb-type" evidence="10">
    <location>
        <begin position="62"/>
        <end position="116"/>
    </location>
</feature>
<dbReference type="CDD" id="cd00167">
    <property type="entry name" value="SANT"/>
    <property type="match status" value="2"/>
</dbReference>
<evidence type="ECO:0000313" key="12">
    <source>
        <dbReference type="Proteomes" id="UP000237000"/>
    </source>
</evidence>
<dbReference type="PANTHER" id="PTHR47994">
    <property type="entry name" value="F14D16.11-RELATED"/>
    <property type="match status" value="1"/>
</dbReference>
<dbReference type="SMART" id="SM00717">
    <property type="entry name" value="SANT"/>
    <property type="match status" value="2"/>
</dbReference>
<dbReference type="Proteomes" id="UP000237000">
    <property type="component" value="Unassembled WGS sequence"/>
</dbReference>
<evidence type="ECO:0000256" key="3">
    <source>
        <dbReference type="ARBA" id="ARBA00023015"/>
    </source>
</evidence>
<dbReference type="PROSITE" id="PS51294">
    <property type="entry name" value="HTH_MYB"/>
    <property type="match status" value="2"/>
</dbReference>
<comment type="subcellular location">
    <subcellularLocation>
        <location evidence="1">Nucleus</location>
    </subcellularLocation>
</comment>
<dbReference type="STRING" id="63057.A0A2P5F728"/>
<feature type="region of interest" description="Disordered" evidence="8">
    <location>
        <begin position="316"/>
        <end position="344"/>
    </location>
</feature>
<dbReference type="GO" id="GO:0080090">
    <property type="term" value="P:regulation of primary metabolic process"/>
    <property type="evidence" value="ECO:0007669"/>
    <property type="project" value="UniProtKB-ARBA"/>
</dbReference>
<keyword evidence="4" id="KW-0238">DNA-binding</keyword>